<evidence type="ECO:0000256" key="1">
    <source>
        <dbReference type="ARBA" id="ARBA00001936"/>
    </source>
</evidence>
<dbReference type="STRING" id="34508.A0A4U5PG69"/>
<organism evidence="15 16">
    <name type="scientific">Steinernema carpocapsae</name>
    <name type="common">Entomopathogenic nematode</name>
    <dbReference type="NCBI Taxonomy" id="34508"/>
    <lineage>
        <taxon>Eukaryota</taxon>
        <taxon>Metazoa</taxon>
        <taxon>Ecdysozoa</taxon>
        <taxon>Nematoda</taxon>
        <taxon>Chromadorea</taxon>
        <taxon>Rhabditida</taxon>
        <taxon>Tylenchina</taxon>
        <taxon>Panagrolaimomorpha</taxon>
        <taxon>Strongyloidoidea</taxon>
        <taxon>Steinernematidae</taxon>
        <taxon>Steinernema</taxon>
    </lineage>
</organism>
<comment type="similarity">
    <text evidence="5">Belongs to the lariat debranching enzyme family.</text>
</comment>
<accession>A0A4U5PG69</accession>
<evidence type="ECO:0000256" key="5">
    <source>
        <dbReference type="ARBA" id="ARBA00006045"/>
    </source>
</evidence>
<dbReference type="OrthoDB" id="407609at2759"/>
<feature type="region of interest" description="Disordered" evidence="13">
    <location>
        <begin position="444"/>
        <end position="483"/>
    </location>
</feature>
<evidence type="ECO:0000256" key="3">
    <source>
        <dbReference type="ARBA" id="ARBA00001954"/>
    </source>
</evidence>
<dbReference type="InterPro" id="IPR041816">
    <property type="entry name" value="Dbr1_N"/>
</dbReference>
<dbReference type="EMBL" id="AZBU02000002">
    <property type="protein sequence ID" value="TKR95589.1"/>
    <property type="molecule type" value="Genomic_DNA"/>
</dbReference>
<dbReference type="GO" id="GO:0005634">
    <property type="term" value="C:nucleus"/>
    <property type="evidence" value="ECO:0007669"/>
    <property type="project" value="UniProtKB-SubCell"/>
</dbReference>
<dbReference type="Proteomes" id="UP000298663">
    <property type="component" value="Unassembled WGS sequence"/>
</dbReference>
<dbReference type="Pfam" id="PF00149">
    <property type="entry name" value="Metallophos"/>
    <property type="match status" value="1"/>
</dbReference>
<keyword evidence="7" id="KW-0479">Metal-binding</keyword>
<evidence type="ECO:0000256" key="11">
    <source>
        <dbReference type="ARBA" id="ARBA00023211"/>
    </source>
</evidence>
<evidence type="ECO:0000313" key="15">
    <source>
        <dbReference type="EMBL" id="TKR95589.1"/>
    </source>
</evidence>
<keyword evidence="8" id="KW-0378">Hydrolase</keyword>
<dbReference type="GO" id="GO:0046872">
    <property type="term" value="F:metal ion binding"/>
    <property type="evidence" value="ECO:0007669"/>
    <property type="project" value="UniProtKB-KW"/>
</dbReference>
<evidence type="ECO:0000259" key="14">
    <source>
        <dbReference type="SMART" id="SM01124"/>
    </source>
</evidence>
<evidence type="ECO:0000256" key="8">
    <source>
        <dbReference type="ARBA" id="ARBA00022801"/>
    </source>
</evidence>
<proteinExistence type="inferred from homology"/>
<protein>
    <recommendedName>
        <fullName evidence="14">Lariat debranching enzyme C-terminal domain-containing protein</fullName>
    </recommendedName>
</protein>
<keyword evidence="6" id="KW-0507">mRNA processing</keyword>
<dbReference type="PANTHER" id="PTHR12849:SF0">
    <property type="entry name" value="LARIAT DEBRANCHING ENZYME"/>
    <property type="match status" value="1"/>
</dbReference>
<evidence type="ECO:0000256" key="4">
    <source>
        <dbReference type="ARBA" id="ARBA00004123"/>
    </source>
</evidence>
<dbReference type="AlphaFoldDB" id="A0A4U5PG69"/>
<evidence type="ECO:0000256" key="2">
    <source>
        <dbReference type="ARBA" id="ARBA00001947"/>
    </source>
</evidence>
<reference evidence="15 16" key="1">
    <citation type="journal article" date="2015" name="Genome Biol.">
        <title>Comparative genomics of Steinernema reveals deeply conserved gene regulatory networks.</title>
        <authorList>
            <person name="Dillman A.R."/>
            <person name="Macchietto M."/>
            <person name="Porter C.F."/>
            <person name="Rogers A."/>
            <person name="Williams B."/>
            <person name="Antoshechkin I."/>
            <person name="Lee M.M."/>
            <person name="Goodwin Z."/>
            <person name="Lu X."/>
            <person name="Lewis E.E."/>
            <person name="Goodrich-Blair H."/>
            <person name="Stock S.P."/>
            <person name="Adams B.J."/>
            <person name="Sternberg P.W."/>
            <person name="Mortazavi A."/>
        </authorList>
    </citation>
    <scope>NUCLEOTIDE SEQUENCE [LARGE SCALE GENOMIC DNA]</scope>
    <source>
        <strain evidence="15 16">ALL</strain>
    </source>
</reference>
<evidence type="ECO:0000256" key="7">
    <source>
        <dbReference type="ARBA" id="ARBA00022723"/>
    </source>
</evidence>
<dbReference type="Pfam" id="PF05011">
    <property type="entry name" value="DBR1"/>
    <property type="match status" value="1"/>
</dbReference>
<reference evidence="15 16" key="2">
    <citation type="journal article" date="2019" name="G3 (Bethesda)">
        <title>Hybrid Assembly of the Genome of the Entomopathogenic Nematode Steinernema carpocapsae Identifies the X-Chromosome.</title>
        <authorList>
            <person name="Serra L."/>
            <person name="Macchietto M."/>
            <person name="Macias-Munoz A."/>
            <person name="McGill C.J."/>
            <person name="Rodriguez I.M."/>
            <person name="Rodriguez B."/>
            <person name="Murad R."/>
            <person name="Mortazavi A."/>
        </authorList>
    </citation>
    <scope>NUCLEOTIDE SEQUENCE [LARGE SCALE GENOMIC DNA]</scope>
    <source>
        <strain evidence="15 16">ALL</strain>
    </source>
</reference>
<comment type="caution">
    <text evidence="15">The sequence shown here is derived from an EMBL/GenBank/DDBJ whole genome shotgun (WGS) entry which is preliminary data.</text>
</comment>
<keyword evidence="10" id="KW-0408">Iron</keyword>
<dbReference type="CDD" id="cd00844">
    <property type="entry name" value="MPP_Dbr1_N"/>
    <property type="match status" value="1"/>
</dbReference>
<dbReference type="SUPFAM" id="SSF56300">
    <property type="entry name" value="Metallo-dependent phosphatases"/>
    <property type="match status" value="1"/>
</dbReference>
<dbReference type="InterPro" id="IPR004843">
    <property type="entry name" value="Calcineurin-like_PHP"/>
</dbReference>
<comment type="subcellular location">
    <subcellularLocation>
        <location evidence="4">Nucleus</location>
    </subcellularLocation>
</comment>
<dbReference type="GO" id="GO:0000398">
    <property type="term" value="P:mRNA splicing, via spliceosome"/>
    <property type="evidence" value="ECO:0007669"/>
    <property type="project" value="TreeGrafter"/>
</dbReference>
<comment type="cofactor">
    <cofactor evidence="3">
        <name>Fe(2+)</name>
        <dbReference type="ChEBI" id="CHEBI:29033"/>
    </cofactor>
</comment>
<evidence type="ECO:0000313" key="16">
    <source>
        <dbReference type="Proteomes" id="UP000298663"/>
    </source>
</evidence>
<name>A0A4U5PG69_STECR</name>
<keyword evidence="11" id="KW-0464">Manganese</keyword>
<dbReference type="PANTHER" id="PTHR12849">
    <property type="entry name" value="RNA LARIAT DEBRANCHING ENZYME"/>
    <property type="match status" value="1"/>
</dbReference>
<keyword evidence="12" id="KW-0539">Nucleus</keyword>
<evidence type="ECO:0000256" key="6">
    <source>
        <dbReference type="ARBA" id="ARBA00022664"/>
    </source>
</evidence>
<evidence type="ECO:0000256" key="12">
    <source>
        <dbReference type="ARBA" id="ARBA00023242"/>
    </source>
</evidence>
<evidence type="ECO:0000256" key="13">
    <source>
        <dbReference type="SAM" id="MobiDB-lite"/>
    </source>
</evidence>
<feature type="compositionally biased region" description="Basic and acidic residues" evidence="13">
    <location>
        <begin position="467"/>
        <end position="476"/>
    </location>
</feature>
<dbReference type="InterPro" id="IPR029052">
    <property type="entry name" value="Metallo-depent_PP-like"/>
</dbReference>
<dbReference type="SMART" id="SM01124">
    <property type="entry name" value="DBR1"/>
    <property type="match status" value="1"/>
</dbReference>
<keyword evidence="9" id="KW-0862">Zinc</keyword>
<dbReference type="InterPro" id="IPR007708">
    <property type="entry name" value="DBR1_C"/>
</dbReference>
<keyword evidence="16" id="KW-1185">Reference proteome</keyword>
<sequence>MSTPPLLNIAVVGCSHGEMDAIYGTLNELEKEKGYKFDLLLCCGDFQALRNCGDLRHMHCPEKFWNLKTFYKYYSGEKEAPVLTIFIGGNHESTGYLKELPNGGWAAKNIYFMGHSNVIQFAGLRIGGLSGIFKSVDYDRGYFERPPFAKGAIVSAYHVRNVDVLRLKNLTSDSTSKTRVNALDIMLSHDWPSGVTDHGDVNKLLAMKPYFREDIQNCKLGNPNTMNLLYATRPNYWFSAHLHCKFAALVTHKKGEEDKNSPEPTRFLALDKPIRCREFLQTIRIRAKNDRFQLEYDPTWLAILKNTDHLTKVSTGREAMPGKGTHGERWNFFPTEEEVQEALQLFGNDLKIPENFKMTAPPHREGEQEGNVAATPYYLNPQSTEFCSKLGIKSLNKLLFDMQPDANGTPYCDIPETEEIAIPNDDDAEEDVERPVGELEGVEGLFSIDTDPTGFAPPPIRGISDQPEAKRPKMEEDSIETID</sequence>
<dbReference type="GO" id="GO:0008419">
    <property type="term" value="F:RNA lariat debranching enzyme activity"/>
    <property type="evidence" value="ECO:0007669"/>
    <property type="project" value="TreeGrafter"/>
</dbReference>
<comment type="cofactor">
    <cofactor evidence="2">
        <name>Zn(2+)</name>
        <dbReference type="ChEBI" id="CHEBI:29105"/>
    </cofactor>
</comment>
<gene>
    <name evidence="15" type="ORF">L596_009733</name>
</gene>
<evidence type="ECO:0000256" key="9">
    <source>
        <dbReference type="ARBA" id="ARBA00022833"/>
    </source>
</evidence>
<evidence type="ECO:0000256" key="10">
    <source>
        <dbReference type="ARBA" id="ARBA00023004"/>
    </source>
</evidence>
<feature type="domain" description="Lariat debranching enzyme C-terminal" evidence="14">
    <location>
        <begin position="250"/>
        <end position="396"/>
    </location>
</feature>
<comment type="cofactor">
    <cofactor evidence="1">
        <name>Mn(2+)</name>
        <dbReference type="ChEBI" id="CHEBI:29035"/>
    </cofactor>
</comment>